<dbReference type="Gene3D" id="2.30.42.10">
    <property type="match status" value="1"/>
</dbReference>
<dbReference type="InterPro" id="IPR011993">
    <property type="entry name" value="PH-like_dom_sf"/>
</dbReference>
<dbReference type="InterPro" id="IPR002219">
    <property type="entry name" value="PKC_DAG/PE"/>
</dbReference>
<evidence type="ECO:0000256" key="5">
    <source>
        <dbReference type="ARBA" id="ARBA00022553"/>
    </source>
</evidence>
<dbReference type="InterPro" id="IPR036305">
    <property type="entry name" value="RGS_sf"/>
</dbReference>
<dbReference type="Gene3D" id="2.30.29.30">
    <property type="entry name" value="Pleckstrin-homology domain (PH domain)/Phosphotyrosine-binding domain (PTB)"/>
    <property type="match status" value="1"/>
</dbReference>
<dbReference type="Pfam" id="PF00130">
    <property type="entry name" value="C1_1"/>
    <property type="match status" value="1"/>
</dbReference>
<dbReference type="GeneID" id="111252407"/>
<dbReference type="GO" id="GO:0046872">
    <property type="term" value="F:metal ion binding"/>
    <property type="evidence" value="ECO:0007669"/>
    <property type="project" value="UniProtKB-KW"/>
</dbReference>
<dbReference type="GO" id="GO:0016020">
    <property type="term" value="C:membrane"/>
    <property type="evidence" value="ECO:0007669"/>
    <property type="project" value="UniProtKB-SubCell"/>
</dbReference>
<dbReference type="GO" id="GO:0007186">
    <property type="term" value="P:G protein-coupled receptor signaling pathway"/>
    <property type="evidence" value="ECO:0007669"/>
    <property type="project" value="TreeGrafter"/>
</dbReference>
<dbReference type="OrthoDB" id="2272012at2759"/>
<evidence type="ECO:0000313" key="15">
    <source>
        <dbReference type="Proteomes" id="UP000594260"/>
    </source>
</evidence>
<feature type="compositionally biased region" description="Polar residues" evidence="9">
    <location>
        <begin position="1525"/>
        <end position="1545"/>
    </location>
</feature>
<dbReference type="GO" id="GO:0005085">
    <property type="term" value="F:guanyl-nucleotide exchange factor activity"/>
    <property type="evidence" value="ECO:0007669"/>
    <property type="project" value="InterPro"/>
</dbReference>
<dbReference type="PROSITE" id="PS50081">
    <property type="entry name" value="ZF_DAG_PE_2"/>
    <property type="match status" value="1"/>
</dbReference>
<sequence length="1545" mass="172490">MERLRLGSFSKGDHLARRSMSHVMTAPTVAEMPAEAPQAQASRCVIVQRDERGYGLTVSGDNPVFVQDVRPGGAAARAGVQEGDQIQKVNGTLVTSYNHQEVVQLIRSGQYVALTLIGPSPGQHPPMQSARPFPSLSRGTSFILVQGSLTPNQTRSTTGQKKDDARDRITGPQPVDADVMAQCNNTTLQTIQRMLSESVRQRQQLLNKMSEGGVGGDNNERLRTDLENVQRTIEKLEKQMQQMRRSQGSKAAATTPPPCSSMPSREATPDLGKQPPRRAKSSGTPGRSMTSSASMENIPISPSHSGNPHTLSLSTPPARAQLLGNHHRQRSSPDSLIYRSPCEEGSTMGPWTPCSGGVTSAGVTASTGQLIVPDLVKPPLGEPADVGGTPNEAYEYDTDDSSPLLQSNTKPMANRPLPPLPQTGITCCDPNDGRAPFEHQDSTESDAGLNLFAPDQSGFTTLGEAGALPGLGESLLKGWKVLRQPIEVAMFLHYLLQNNMNPAPFLFYIIVEQYKSGKQHDMSKWAYEITSTFLAPNAPLCIDPTLDDDVLQTIDTYMRLIDEGSTVTETELREIFVRARMAATIHLKPQLEEFQRDVESKTCDYHHGITECDHGDTIKDWETILLALCKTKYPLQDQVDTLPNQTGAMLSAIATVLKLTVVKTEAGLKVLEHIPTFVSKEKTRNKLNLFPPRAKKPVVIAILGHSFQGQHYNRVMHCSVCQDILWGVGDQGLQCSNCDMNIHKQCHKNVDENCVGEGTRGKKATRRPTTGSLFRKDDNDSATELDKLSGSSGGSPLSTSRAPVGRSESFRQRRESRNTLRKRSDPNIPRSKSDVDADDKPRMDKMVHSDSDMDCDDELPKWEDLVGFETVRQLKPKEKKRQDVLNELFHTERLHVRKLKILSTVYYEPLMKLLDQSLLGKLFPNLHELIQIHSELNQKMKFKRKQEPIVGNMGPIMLEFFTGEGGSRLELAIATFCKDQTTALDELKAKQKKDPKLQQFLAEASMKKECAKLHLKEIIATTHQRLTKYPLLLDQVLRYTQPGEEYDQINMARESSKRILAKVNRTIGEIANQNRVREVEKHLEVWPPKEKNTYSDERFKDDKRTDESGGKKKEKQQKIEVHPLFSDPTLSKHKLIHEGVLEWKLTKSKSIEITAMLFDDFLILLQKQDDKYHLRYHTRELSEETSAFTPPVIDFPRQNWSKIINIRDVATNKMGFFLVDISTSNIYEFVAHSVSDKNKWLDRIVNREQYLQEETEPPLIFPSTTTTATGDESKDTRKPIIRSQDEDRVYQILEEKPMQNYRDAVMEEPPVSQQLETAQPVITLPAQLQRIDNEIHRLLAEKAALIAEMMGSPTEQLLPDITEESEAARDPLGLIADIFTCTRELQAVINKGLSAPEPGPGEAVAVDKLLSAKCPNMPCIPVNNVLEPCQRLYGNCMALSQGIGLFDRKALLAGTRPQTNFDQVVSDQPEQFESSTLLTQHFIGNSYETHVSPDQIYANLSPNNNPTESADDSNNNANADSSNDLQQQQVETIDPVSSESINEVE</sequence>
<dbReference type="Gene3D" id="3.30.60.20">
    <property type="match status" value="1"/>
</dbReference>
<feature type="compositionally biased region" description="Basic and acidic residues" evidence="9">
    <location>
        <begin position="160"/>
        <end position="169"/>
    </location>
</feature>
<dbReference type="PANTHER" id="PTHR45872:SF2">
    <property type="entry name" value="RHO GUANINE NUCLEOTIDE EXCHANGE FACTOR 2, ISOFORM D"/>
    <property type="match status" value="1"/>
</dbReference>
<evidence type="ECO:0000256" key="8">
    <source>
        <dbReference type="ARBA" id="ARBA00023136"/>
    </source>
</evidence>
<evidence type="ECO:0008006" key="16">
    <source>
        <dbReference type="Google" id="ProtNLM"/>
    </source>
</evidence>
<evidence type="ECO:0000256" key="1">
    <source>
        <dbReference type="ARBA" id="ARBA00004370"/>
    </source>
</evidence>
<evidence type="ECO:0000256" key="6">
    <source>
        <dbReference type="ARBA" id="ARBA00022723"/>
    </source>
</evidence>
<feature type="compositionally biased region" description="Basic and acidic residues" evidence="9">
    <location>
        <begin position="808"/>
        <end position="851"/>
    </location>
</feature>
<dbReference type="SUPFAM" id="SSF48065">
    <property type="entry name" value="DBL homology domain (DH-domain)"/>
    <property type="match status" value="1"/>
</dbReference>
<dbReference type="FunFam" id="2.30.42.10:FF:000033">
    <property type="entry name" value="Rho guanine nucleotide exchange factor (GEF) 11"/>
    <property type="match status" value="1"/>
</dbReference>
<proteinExistence type="predicted"/>
<keyword evidence="5" id="KW-0597">Phosphoprotein</keyword>
<dbReference type="CTD" id="36915"/>
<evidence type="ECO:0000256" key="3">
    <source>
        <dbReference type="ARBA" id="ARBA00022468"/>
    </source>
</evidence>
<name>A0A7M7KHN4_VARDE</name>
<dbReference type="SMART" id="SM00228">
    <property type="entry name" value="PDZ"/>
    <property type="match status" value="1"/>
</dbReference>
<keyword evidence="7" id="KW-0862">Zinc</keyword>
<dbReference type="FunCoup" id="A0A7M7KHN4">
    <property type="interactions" value="240"/>
</dbReference>
<feature type="compositionally biased region" description="Basic and acidic residues" evidence="9">
    <location>
        <begin position="1271"/>
        <end position="1281"/>
    </location>
</feature>
<feature type="compositionally biased region" description="Polar residues" evidence="9">
    <location>
        <begin position="239"/>
        <end position="249"/>
    </location>
</feature>
<feature type="region of interest" description="Disordered" evidence="9">
    <location>
        <begin position="150"/>
        <end position="173"/>
    </location>
</feature>
<dbReference type="Gene3D" id="1.10.167.10">
    <property type="entry name" value="Regulator of G-protein Signalling 4, domain 2"/>
    <property type="match status" value="1"/>
</dbReference>
<dbReference type="InterPro" id="IPR015212">
    <property type="entry name" value="RGS-like_dom"/>
</dbReference>
<dbReference type="InterPro" id="IPR001478">
    <property type="entry name" value="PDZ"/>
</dbReference>
<evidence type="ECO:0000259" key="11">
    <source>
        <dbReference type="PROSITE" id="PS50081"/>
    </source>
</evidence>
<dbReference type="SUPFAM" id="SSF50729">
    <property type="entry name" value="PH domain-like"/>
    <property type="match status" value="1"/>
</dbReference>
<dbReference type="GO" id="GO:0005096">
    <property type="term" value="F:GTPase activator activity"/>
    <property type="evidence" value="ECO:0007669"/>
    <property type="project" value="UniProtKB-KW"/>
</dbReference>
<feature type="region of interest" description="Disordered" evidence="9">
    <location>
        <begin position="1094"/>
        <end position="1119"/>
    </location>
</feature>
<feature type="region of interest" description="Disordered" evidence="9">
    <location>
        <begin position="1260"/>
        <end position="1281"/>
    </location>
</feature>
<feature type="compositionally biased region" description="Basic and acidic residues" evidence="9">
    <location>
        <begin position="774"/>
        <end position="787"/>
    </location>
</feature>
<dbReference type="SUPFAM" id="SSF50156">
    <property type="entry name" value="PDZ domain-like"/>
    <property type="match status" value="1"/>
</dbReference>
<dbReference type="InterPro" id="IPR046349">
    <property type="entry name" value="C1-like_sf"/>
</dbReference>
<dbReference type="GO" id="GO:0001664">
    <property type="term" value="F:G protein-coupled receptor binding"/>
    <property type="evidence" value="ECO:0007669"/>
    <property type="project" value="TreeGrafter"/>
</dbReference>
<dbReference type="InterPro" id="IPR041020">
    <property type="entry name" value="PH_16"/>
</dbReference>
<accession>A0A7M7KHN4</accession>
<keyword evidence="3" id="KW-0343">GTPase activation</keyword>
<dbReference type="PROSITE" id="PS50010">
    <property type="entry name" value="DH_2"/>
    <property type="match status" value="1"/>
</dbReference>
<organism evidence="14 15">
    <name type="scientific">Varroa destructor</name>
    <name type="common">Honeybee mite</name>
    <dbReference type="NCBI Taxonomy" id="109461"/>
    <lineage>
        <taxon>Eukaryota</taxon>
        <taxon>Metazoa</taxon>
        <taxon>Ecdysozoa</taxon>
        <taxon>Arthropoda</taxon>
        <taxon>Chelicerata</taxon>
        <taxon>Arachnida</taxon>
        <taxon>Acari</taxon>
        <taxon>Parasitiformes</taxon>
        <taxon>Mesostigmata</taxon>
        <taxon>Gamasina</taxon>
        <taxon>Dermanyssoidea</taxon>
        <taxon>Varroidae</taxon>
        <taxon>Varroa</taxon>
    </lineage>
</organism>
<dbReference type="Pfam" id="PF00621">
    <property type="entry name" value="RhoGEF"/>
    <property type="match status" value="1"/>
</dbReference>
<feature type="compositionally biased region" description="Low complexity" evidence="9">
    <location>
        <begin position="1512"/>
        <end position="1524"/>
    </location>
</feature>
<evidence type="ECO:0000256" key="7">
    <source>
        <dbReference type="ARBA" id="ARBA00022833"/>
    </source>
</evidence>
<dbReference type="EnsemblMetazoa" id="XM_022810242">
    <property type="protein sequence ID" value="XP_022665977"/>
    <property type="gene ID" value="LOC111252407"/>
</dbReference>
<evidence type="ECO:0000259" key="10">
    <source>
        <dbReference type="PROSITE" id="PS50010"/>
    </source>
</evidence>
<dbReference type="GO" id="GO:0005737">
    <property type="term" value="C:cytoplasm"/>
    <property type="evidence" value="ECO:0007669"/>
    <property type="project" value="UniProtKB-SubCell"/>
</dbReference>
<dbReference type="PROSITE" id="PS50132">
    <property type="entry name" value="RGS"/>
    <property type="match status" value="1"/>
</dbReference>
<dbReference type="Gene3D" id="1.20.900.10">
    <property type="entry name" value="Dbl homology (DH) domain"/>
    <property type="match status" value="1"/>
</dbReference>
<keyword evidence="4" id="KW-0963">Cytoplasm</keyword>
<evidence type="ECO:0000256" key="9">
    <source>
        <dbReference type="SAM" id="MobiDB-lite"/>
    </source>
</evidence>
<dbReference type="PROSITE" id="PS00479">
    <property type="entry name" value="ZF_DAG_PE_1"/>
    <property type="match status" value="1"/>
</dbReference>
<evidence type="ECO:0000256" key="4">
    <source>
        <dbReference type="ARBA" id="ARBA00022490"/>
    </source>
</evidence>
<dbReference type="SMART" id="SM00325">
    <property type="entry name" value="RhoGEF"/>
    <property type="match status" value="1"/>
</dbReference>
<dbReference type="OMA" id="FICGERQ"/>
<dbReference type="InterPro" id="IPR035899">
    <property type="entry name" value="DBL_dom_sf"/>
</dbReference>
<feature type="region of interest" description="Disordered" evidence="9">
    <location>
        <begin position="1498"/>
        <end position="1545"/>
    </location>
</feature>
<feature type="region of interest" description="Disordered" evidence="9">
    <location>
        <begin position="752"/>
        <end position="854"/>
    </location>
</feature>
<dbReference type="PANTHER" id="PTHR45872">
    <property type="entry name" value="RHO GUANINE NUCLEOTIDE EXCHANGE FACTOR 2, ISOFORM D"/>
    <property type="match status" value="1"/>
</dbReference>
<dbReference type="InParanoid" id="A0A7M7KHN4"/>
<dbReference type="InterPro" id="IPR036034">
    <property type="entry name" value="PDZ_sf"/>
</dbReference>
<feature type="domain" description="Phorbol-ester/DAG-type" evidence="11">
    <location>
        <begin position="704"/>
        <end position="754"/>
    </location>
</feature>
<evidence type="ECO:0000313" key="14">
    <source>
        <dbReference type="EnsemblMetazoa" id="XP_022665977"/>
    </source>
</evidence>
<feature type="domain" description="RGS" evidence="13">
    <location>
        <begin position="480"/>
        <end position="576"/>
    </location>
</feature>
<dbReference type="Pfam" id="PF00595">
    <property type="entry name" value="PDZ"/>
    <property type="match status" value="1"/>
</dbReference>
<dbReference type="CDD" id="cd13329">
    <property type="entry name" value="PH_RhoGEF"/>
    <property type="match status" value="1"/>
</dbReference>
<keyword evidence="8" id="KW-0472">Membrane</keyword>
<reference evidence="14" key="1">
    <citation type="submission" date="2021-01" db="UniProtKB">
        <authorList>
            <consortium name="EnsemblMetazoa"/>
        </authorList>
    </citation>
    <scope>IDENTIFICATION</scope>
</reference>
<feature type="domain" description="PDZ" evidence="12">
    <location>
        <begin position="44"/>
        <end position="108"/>
    </location>
</feature>
<keyword evidence="15" id="KW-1185">Reference proteome</keyword>
<dbReference type="InterPro" id="IPR000219">
    <property type="entry name" value="DH_dom"/>
</dbReference>
<dbReference type="CDD" id="cd00160">
    <property type="entry name" value="RhoGEF"/>
    <property type="match status" value="1"/>
</dbReference>
<feature type="compositionally biased region" description="Polar residues" evidence="9">
    <location>
        <begin position="1498"/>
        <end position="1508"/>
    </location>
</feature>
<dbReference type="Pfam" id="PF17838">
    <property type="entry name" value="PH_16"/>
    <property type="match status" value="1"/>
</dbReference>
<feature type="region of interest" description="Disordered" evidence="9">
    <location>
        <begin position="238"/>
        <end position="349"/>
    </location>
</feature>
<dbReference type="Proteomes" id="UP000594260">
    <property type="component" value="Unplaced"/>
</dbReference>
<keyword evidence="6" id="KW-0479">Metal-binding</keyword>
<evidence type="ECO:0000256" key="2">
    <source>
        <dbReference type="ARBA" id="ARBA00004496"/>
    </source>
</evidence>
<dbReference type="PROSITE" id="PS50106">
    <property type="entry name" value="PDZ"/>
    <property type="match status" value="1"/>
</dbReference>
<comment type="subcellular location">
    <subcellularLocation>
        <location evidence="2">Cytoplasm</location>
    </subcellularLocation>
    <subcellularLocation>
        <location evidence="1">Membrane</location>
    </subcellularLocation>
</comment>
<dbReference type="SMART" id="SM00109">
    <property type="entry name" value="C1"/>
    <property type="match status" value="1"/>
</dbReference>
<dbReference type="InterPro" id="IPR016137">
    <property type="entry name" value="RGS"/>
</dbReference>
<feature type="domain" description="DH" evidence="10">
    <location>
        <begin position="880"/>
        <end position="1066"/>
    </location>
</feature>
<feature type="compositionally biased region" description="Low complexity" evidence="9">
    <location>
        <begin position="788"/>
        <end position="800"/>
    </location>
</feature>
<dbReference type="SUPFAM" id="SSF48097">
    <property type="entry name" value="Regulator of G-protein signaling, RGS"/>
    <property type="match status" value="1"/>
</dbReference>
<feature type="compositionally biased region" description="Polar residues" evidence="9">
    <location>
        <begin position="150"/>
        <end position="159"/>
    </location>
</feature>
<protein>
    <recommendedName>
        <fullName evidence="16">Rho guanine nucleotide exchange factor 12</fullName>
    </recommendedName>
</protein>
<feature type="compositionally biased region" description="Polar residues" evidence="9">
    <location>
        <begin position="281"/>
        <end position="315"/>
    </location>
</feature>
<dbReference type="RefSeq" id="XP_022665977.1">
    <property type="nucleotide sequence ID" value="XM_022810242.1"/>
</dbReference>
<dbReference type="CDD" id="cd23069">
    <property type="entry name" value="PDZ_ARHGEF11-12-like"/>
    <property type="match status" value="1"/>
</dbReference>
<evidence type="ECO:0000259" key="12">
    <source>
        <dbReference type="PROSITE" id="PS50106"/>
    </source>
</evidence>
<evidence type="ECO:0000259" key="13">
    <source>
        <dbReference type="PROSITE" id="PS50132"/>
    </source>
</evidence>
<dbReference type="InterPro" id="IPR044926">
    <property type="entry name" value="RGS_subdomain_2"/>
</dbReference>
<dbReference type="Pfam" id="PF09128">
    <property type="entry name" value="RGS-like"/>
    <property type="match status" value="1"/>
</dbReference>
<dbReference type="KEGG" id="vde:111252407"/>
<dbReference type="SUPFAM" id="SSF57889">
    <property type="entry name" value="Cysteine-rich domain"/>
    <property type="match status" value="1"/>
</dbReference>